<evidence type="ECO:0000313" key="2">
    <source>
        <dbReference type="Proteomes" id="UP001158576"/>
    </source>
</evidence>
<organism evidence="1 2">
    <name type="scientific">Oikopleura dioica</name>
    <name type="common">Tunicate</name>
    <dbReference type="NCBI Taxonomy" id="34765"/>
    <lineage>
        <taxon>Eukaryota</taxon>
        <taxon>Metazoa</taxon>
        <taxon>Chordata</taxon>
        <taxon>Tunicata</taxon>
        <taxon>Appendicularia</taxon>
        <taxon>Copelata</taxon>
        <taxon>Oikopleuridae</taxon>
        <taxon>Oikopleura</taxon>
    </lineage>
</organism>
<evidence type="ECO:0000313" key="1">
    <source>
        <dbReference type="EMBL" id="CAG5098072.1"/>
    </source>
</evidence>
<protein>
    <submittedName>
        <fullName evidence="1">Oidioi.mRNA.OKI2018_I69.XSR.g15359.t1.cds</fullName>
    </submittedName>
</protein>
<reference evidence="1 2" key="1">
    <citation type="submission" date="2021-04" db="EMBL/GenBank/DDBJ databases">
        <authorList>
            <person name="Bliznina A."/>
        </authorList>
    </citation>
    <scope>NUCLEOTIDE SEQUENCE [LARGE SCALE GENOMIC DNA]</scope>
</reference>
<proteinExistence type="predicted"/>
<dbReference type="Proteomes" id="UP001158576">
    <property type="component" value="Chromosome XSR"/>
</dbReference>
<keyword evidence="2" id="KW-1185">Reference proteome</keyword>
<name>A0ABN7SHR6_OIKDI</name>
<dbReference type="EMBL" id="OU015569">
    <property type="protein sequence ID" value="CAG5098072.1"/>
    <property type="molecule type" value="Genomic_DNA"/>
</dbReference>
<gene>
    <name evidence="1" type="ORF">OKIOD_LOCUS6917</name>
</gene>
<accession>A0ABN7SHR6</accession>
<sequence>MRRRFGKKCKQLTMREEQRKEVALFQQLLTLNKMRGIDEEAAIERYSKDYVKSKEDATKDIRNIIFKKIKRELMDAISL</sequence>